<organism evidence="1">
    <name type="scientific">Streptococcus lutetiensis</name>
    <dbReference type="NCBI Taxonomy" id="150055"/>
    <lineage>
        <taxon>Bacteria</taxon>
        <taxon>Bacillati</taxon>
        <taxon>Bacillota</taxon>
        <taxon>Bacilli</taxon>
        <taxon>Lactobacillales</taxon>
        <taxon>Streptococcaceae</taxon>
        <taxon>Streptococcus</taxon>
    </lineage>
</organism>
<evidence type="ECO:0000313" key="1">
    <source>
        <dbReference type="EMBL" id="VYU11764.1"/>
    </source>
</evidence>
<accession>A0A6N3C8T2</accession>
<gene>
    <name evidence="1" type="ORF">SLLFYP71_01518</name>
</gene>
<protein>
    <submittedName>
        <fullName evidence="1">Uncharacterized protein</fullName>
    </submittedName>
</protein>
<reference evidence="1" key="1">
    <citation type="submission" date="2019-11" db="EMBL/GenBank/DDBJ databases">
        <authorList>
            <person name="Feng L."/>
        </authorList>
    </citation>
    <scope>NUCLEOTIDE SEQUENCE</scope>
    <source>
        <strain evidence="1">SLutetiensisLFYP71</strain>
    </source>
</reference>
<dbReference type="AlphaFoldDB" id="A0A6N3C8T2"/>
<dbReference type="RefSeq" id="WP_156672853.1">
    <property type="nucleotide sequence ID" value="NZ_CACRUI010000025.1"/>
</dbReference>
<sequence>MKLYHYSQFTNLASIKENGLHVGADNVVYLAESPMLARAFAYNYGLKDYALFEVSVTLDDIEKSTDHNEDYFKKLTGELSAECYSCKHNIPADRVTFLGCYSFSD</sequence>
<name>A0A6N3C8T2_9STRE</name>
<dbReference type="EMBL" id="CACRUI010000025">
    <property type="protein sequence ID" value="VYU11764.1"/>
    <property type="molecule type" value="Genomic_DNA"/>
</dbReference>
<proteinExistence type="predicted"/>